<gene>
    <name evidence="1" type="ORF">CWB99_20600</name>
</gene>
<reference evidence="2" key="2">
    <citation type="submission" date="2019-06" db="EMBL/GenBank/DDBJ databases">
        <title>Co-occurence of chitin degradation, pigmentation and bioactivity in marine Pseudoalteromonas.</title>
        <authorList>
            <person name="Sonnenschein E.C."/>
            <person name="Bech P.K."/>
        </authorList>
    </citation>
    <scope>NUCLEOTIDE SEQUENCE [LARGE SCALE GENOMIC DNA]</scope>
    <source>
        <strain evidence="2">S2676</strain>
    </source>
</reference>
<evidence type="ECO:0000313" key="2">
    <source>
        <dbReference type="Proteomes" id="UP000310249"/>
    </source>
</evidence>
<accession>A0A5S3WGZ4</accession>
<dbReference type="PROSITE" id="PS51257">
    <property type="entry name" value="PROKAR_LIPOPROTEIN"/>
    <property type="match status" value="1"/>
</dbReference>
<organism evidence="1 2">
    <name type="scientific">Pseudoalteromonas rubra</name>
    <dbReference type="NCBI Taxonomy" id="43658"/>
    <lineage>
        <taxon>Bacteria</taxon>
        <taxon>Pseudomonadati</taxon>
        <taxon>Pseudomonadota</taxon>
        <taxon>Gammaproteobacteria</taxon>
        <taxon>Alteromonadales</taxon>
        <taxon>Pseudoalteromonadaceae</taxon>
        <taxon>Pseudoalteromonas</taxon>
    </lineage>
</organism>
<sequence length="243" mass="27219">MKKVILIPVAMTVLAGCYSTPKAHNDMVRLNSSEVNEEALKLELAFGKATTHVMPHEGGLDADSESKGLSSAKLSLGFGFELDAIIASDVSYGLKYQFYGKHREHAQSGDWSHAVRLGFVTNKDDGTTDTENTYRHWRLDKQLLDVSFISGYRITPQLLAYGSVFYQSGDMEIIYCAKREGCSTDVANKVLDYDGHNYGLSLAIEHAFSPNWYGTLETIYHRSSWFDRNSNEMGINVSLAYRF</sequence>
<reference evidence="1 2" key="1">
    <citation type="submission" date="2018-01" db="EMBL/GenBank/DDBJ databases">
        <authorList>
            <person name="Paulsen S."/>
            <person name="Gram L.K."/>
        </authorList>
    </citation>
    <scope>NUCLEOTIDE SEQUENCE [LARGE SCALE GENOMIC DNA]</scope>
    <source>
        <strain evidence="1 2">S2676</strain>
    </source>
</reference>
<comment type="caution">
    <text evidence="1">The sequence shown here is derived from an EMBL/GenBank/DDBJ whole genome shotgun (WGS) entry which is preliminary data.</text>
</comment>
<dbReference type="AlphaFoldDB" id="A0A5S3WGZ4"/>
<evidence type="ECO:0000313" key="1">
    <source>
        <dbReference type="EMBL" id="TMP25575.1"/>
    </source>
</evidence>
<evidence type="ECO:0008006" key="3">
    <source>
        <dbReference type="Google" id="ProtNLM"/>
    </source>
</evidence>
<dbReference type="Proteomes" id="UP000310249">
    <property type="component" value="Unassembled WGS sequence"/>
</dbReference>
<dbReference type="OrthoDB" id="6292626at2"/>
<proteinExistence type="predicted"/>
<dbReference type="EMBL" id="PNCI01000058">
    <property type="protein sequence ID" value="TMP25575.1"/>
    <property type="molecule type" value="Genomic_DNA"/>
</dbReference>
<dbReference type="RefSeq" id="WP_138552185.1">
    <property type="nucleotide sequence ID" value="NZ_PNCH01000033.1"/>
</dbReference>
<name>A0A5S3WGZ4_9GAMM</name>
<protein>
    <recommendedName>
        <fullName evidence="3">Outer membrane protein beta-barrel domain-containing protein</fullName>
    </recommendedName>
</protein>